<dbReference type="GO" id="GO:0000287">
    <property type="term" value="F:magnesium ion binding"/>
    <property type="evidence" value="ECO:0007669"/>
    <property type="project" value="UniProtKB-UniRule"/>
</dbReference>
<keyword evidence="5 7" id="KW-0460">Magnesium</keyword>
<evidence type="ECO:0000256" key="6">
    <source>
        <dbReference type="ARBA" id="ARBA00047820"/>
    </source>
</evidence>
<comment type="function">
    <text evidence="7">Catalyzes the hydrolysis of inorganic pyrophosphate (PPi) forming two phosphate ions.</text>
</comment>
<reference evidence="9" key="2">
    <citation type="journal article" date="2016" name="Int. J. Syst. Evol. Microbiol.">
        <title>Complete genome sequence and cell structure of Limnochorda pilosa, a Gram-negative spore-former within the phylum Firmicutes.</title>
        <authorList>
            <person name="Watanabe M."/>
            <person name="Kojima H."/>
            <person name="Fukui M."/>
        </authorList>
    </citation>
    <scope>NUCLEOTIDE SEQUENCE [LARGE SCALE GENOMIC DNA]</scope>
    <source>
        <strain evidence="9">HC45</strain>
    </source>
</reference>
<dbReference type="SUPFAM" id="SSF50324">
    <property type="entry name" value="Inorganic pyrophosphatase"/>
    <property type="match status" value="1"/>
</dbReference>
<dbReference type="AlphaFoldDB" id="A0A0K2SHJ7"/>
<organism evidence="8 9">
    <name type="scientific">Limnochorda pilosa</name>
    <dbReference type="NCBI Taxonomy" id="1555112"/>
    <lineage>
        <taxon>Bacteria</taxon>
        <taxon>Bacillati</taxon>
        <taxon>Bacillota</taxon>
        <taxon>Limnochordia</taxon>
        <taxon>Limnochordales</taxon>
        <taxon>Limnochordaceae</taxon>
        <taxon>Limnochorda</taxon>
    </lineage>
</organism>
<dbReference type="InterPro" id="IPR008162">
    <property type="entry name" value="Pyrophosphatase"/>
</dbReference>
<protein>
    <recommendedName>
        <fullName evidence="7">Inorganic pyrophosphatase</fullName>
        <ecNumber evidence="7">3.6.1.1</ecNumber>
    </recommendedName>
    <alternativeName>
        <fullName evidence="7">Pyrophosphate phospho-hydrolase</fullName>
        <shortName evidence="7">PPase</shortName>
    </alternativeName>
</protein>
<proteinExistence type="inferred from homology"/>
<feature type="binding site" evidence="7">
    <location>
        <position position="22"/>
    </location>
    <ligand>
        <name>substrate</name>
    </ligand>
</feature>
<dbReference type="PATRIC" id="fig|1555112.3.peg.766"/>
<dbReference type="FunFam" id="3.90.80.10:FF:000003">
    <property type="entry name" value="Inorganic pyrophosphatase"/>
    <property type="match status" value="1"/>
</dbReference>
<name>A0A0K2SHJ7_LIMPI</name>
<comment type="catalytic activity">
    <reaction evidence="6 7">
        <text>diphosphate + H2O = 2 phosphate + H(+)</text>
        <dbReference type="Rhea" id="RHEA:24576"/>
        <dbReference type="ChEBI" id="CHEBI:15377"/>
        <dbReference type="ChEBI" id="CHEBI:15378"/>
        <dbReference type="ChEBI" id="CHEBI:33019"/>
        <dbReference type="ChEBI" id="CHEBI:43474"/>
        <dbReference type="EC" id="3.6.1.1"/>
    </reaction>
</comment>
<dbReference type="OrthoDB" id="5187599at2"/>
<dbReference type="GO" id="GO:0005737">
    <property type="term" value="C:cytoplasm"/>
    <property type="evidence" value="ECO:0007669"/>
    <property type="project" value="UniProtKB-SubCell"/>
</dbReference>
<feature type="binding site" evidence="7">
    <location>
        <position position="63"/>
    </location>
    <ligand>
        <name>Mg(2+)</name>
        <dbReference type="ChEBI" id="CHEBI:18420"/>
        <label>2</label>
    </ligand>
</feature>
<feature type="binding site" evidence="7">
    <location>
        <position position="58"/>
    </location>
    <ligand>
        <name>Mg(2+)</name>
        <dbReference type="ChEBI" id="CHEBI:18420"/>
        <label>1</label>
    </ligand>
</feature>
<keyword evidence="9" id="KW-1185">Reference proteome</keyword>
<evidence type="ECO:0000313" key="8">
    <source>
        <dbReference type="EMBL" id="BAS26591.1"/>
    </source>
</evidence>
<dbReference type="HAMAP" id="MF_00209">
    <property type="entry name" value="Inorganic_PPase"/>
    <property type="match status" value="1"/>
</dbReference>
<keyword evidence="2 7" id="KW-0963">Cytoplasm</keyword>
<evidence type="ECO:0000256" key="7">
    <source>
        <dbReference type="HAMAP-Rule" id="MF_00209"/>
    </source>
</evidence>
<dbReference type="InterPro" id="IPR036649">
    <property type="entry name" value="Pyrophosphatase_sf"/>
</dbReference>
<dbReference type="Proteomes" id="UP000065807">
    <property type="component" value="Chromosome"/>
</dbReference>
<evidence type="ECO:0000313" key="9">
    <source>
        <dbReference type="Proteomes" id="UP000065807"/>
    </source>
</evidence>
<feature type="binding site" evidence="7">
    <location>
        <position position="63"/>
    </location>
    <ligand>
        <name>Mg(2+)</name>
        <dbReference type="ChEBI" id="CHEBI:18420"/>
        <label>1</label>
    </ligand>
</feature>
<accession>A0A0K2SHJ7</accession>
<comment type="subcellular location">
    <subcellularLocation>
        <location evidence="7">Cytoplasm</location>
    </subcellularLocation>
</comment>
<dbReference type="RefSeq" id="WP_068141450.1">
    <property type="nucleotide sequence ID" value="NZ_AP014924.1"/>
</dbReference>
<dbReference type="STRING" id="1555112.LIP_0734"/>
<evidence type="ECO:0000256" key="1">
    <source>
        <dbReference type="ARBA" id="ARBA00001946"/>
    </source>
</evidence>
<gene>
    <name evidence="7" type="primary">ppa</name>
    <name evidence="8" type="ORF">LIP_0734</name>
</gene>
<dbReference type="EMBL" id="AP014924">
    <property type="protein sequence ID" value="BAS26591.1"/>
    <property type="molecule type" value="Genomic_DNA"/>
</dbReference>
<keyword evidence="3 7" id="KW-0479">Metal-binding</keyword>
<comment type="cofactor">
    <cofactor evidence="1 7">
        <name>Mg(2+)</name>
        <dbReference type="ChEBI" id="CHEBI:18420"/>
    </cofactor>
</comment>
<evidence type="ECO:0000256" key="2">
    <source>
        <dbReference type="ARBA" id="ARBA00022490"/>
    </source>
</evidence>
<comment type="similarity">
    <text evidence="7">Belongs to the PPase family.</text>
</comment>
<dbReference type="Gene3D" id="3.90.80.10">
    <property type="entry name" value="Inorganic pyrophosphatase"/>
    <property type="match status" value="1"/>
</dbReference>
<dbReference type="CDD" id="cd00412">
    <property type="entry name" value="pyrophosphatase"/>
    <property type="match status" value="1"/>
</dbReference>
<feature type="binding site" evidence="7">
    <location>
        <position position="95"/>
    </location>
    <ligand>
        <name>Mg(2+)</name>
        <dbReference type="ChEBI" id="CHEBI:18420"/>
        <label>1</label>
    </ligand>
</feature>
<feature type="binding site" evidence="7">
    <location>
        <position position="132"/>
    </location>
    <ligand>
        <name>substrate</name>
    </ligand>
</feature>
<evidence type="ECO:0000256" key="3">
    <source>
        <dbReference type="ARBA" id="ARBA00022723"/>
    </source>
</evidence>
<keyword evidence="4 7" id="KW-0378">Hydrolase</keyword>
<dbReference type="EC" id="3.6.1.1" evidence="7"/>
<dbReference type="PROSITE" id="PS00387">
    <property type="entry name" value="PPASE"/>
    <property type="match status" value="1"/>
</dbReference>
<reference evidence="9" key="1">
    <citation type="submission" date="2015-07" db="EMBL/GenBank/DDBJ databases">
        <title>Complete genome sequence and phylogenetic analysis of Limnochorda pilosa.</title>
        <authorList>
            <person name="Watanabe M."/>
            <person name="Kojima H."/>
            <person name="Fukui M."/>
        </authorList>
    </citation>
    <scope>NUCLEOTIDE SEQUENCE [LARGE SCALE GENOMIC DNA]</scope>
    <source>
        <strain evidence="9">HC45</strain>
    </source>
</reference>
<evidence type="ECO:0000256" key="4">
    <source>
        <dbReference type="ARBA" id="ARBA00022801"/>
    </source>
</evidence>
<feature type="binding site" evidence="7">
    <location>
        <position position="36"/>
    </location>
    <ligand>
        <name>substrate</name>
    </ligand>
</feature>
<dbReference type="GO" id="GO:0004427">
    <property type="term" value="F:inorganic diphosphate phosphatase activity"/>
    <property type="evidence" value="ECO:0007669"/>
    <property type="project" value="UniProtKB-UniRule"/>
</dbReference>
<sequence length="174" mass="19910">MDSDENLVVEAFIEIPKYSANKYEYDHDRHVFRLDRTLYSPIHYPADYGFIPDTLAEDGDPLDILVLLTTPTFPGCLVEARVIGALSMEDEKGVDTKILGVSLGDPRFNEVRELDQLPAHIKREIGYFFTVYKDLEGKPVQVEGWHDRTFAVQVIEAARDSHRLRRGQMPTSQE</sequence>
<dbReference type="GO" id="GO:0006796">
    <property type="term" value="P:phosphate-containing compound metabolic process"/>
    <property type="evidence" value="ECO:0007669"/>
    <property type="project" value="InterPro"/>
</dbReference>
<dbReference type="KEGG" id="lpil:LIP_0734"/>
<dbReference type="PANTHER" id="PTHR10286">
    <property type="entry name" value="INORGANIC PYROPHOSPHATASE"/>
    <property type="match status" value="1"/>
</dbReference>
<feature type="binding site" evidence="7">
    <location>
        <position position="48"/>
    </location>
    <ligand>
        <name>substrate</name>
    </ligand>
</feature>
<dbReference type="Pfam" id="PF00719">
    <property type="entry name" value="Pyrophosphatase"/>
    <property type="match status" value="1"/>
</dbReference>
<comment type="subunit">
    <text evidence="7">Homohexamer.</text>
</comment>
<evidence type="ECO:0000256" key="5">
    <source>
        <dbReference type="ARBA" id="ARBA00022842"/>
    </source>
</evidence>